<proteinExistence type="predicted"/>
<feature type="transmembrane region" description="Helical" evidence="6">
    <location>
        <begin position="255"/>
        <end position="276"/>
    </location>
</feature>
<reference evidence="7 8" key="1">
    <citation type="submission" date="2019-06" db="EMBL/GenBank/DDBJ databases">
        <title>Sequencing the genomes of 1000 actinobacteria strains.</title>
        <authorList>
            <person name="Klenk H.-P."/>
        </authorList>
    </citation>
    <scope>NUCLEOTIDE SEQUENCE [LARGE SCALE GENOMIC DNA]</scope>
    <source>
        <strain evidence="7 8">DSM 45671</strain>
    </source>
</reference>
<dbReference type="GO" id="GO:0022857">
    <property type="term" value="F:transmembrane transporter activity"/>
    <property type="evidence" value="ECO:0007669"/>
    <property type="project" value="InterPro"/>
</dbReference>
<comment type="subcellular location">
    <subcellularLocation>
        <location evidence="1">Cell membrane</location>
        <topology evidence="1">Multi-pass membrane protein</topology>
    </subcellularLocation>
</comment>
<dbReference type="Pfam" id="PF07690">
    <property type="entry name" value="MFS_1"/>
    <property type="match status" value="1"/>
</dbReference>
<dbReference type="CDD" id="cd06173">
    <property type="entry name" value="MFS_MefA_like"/>
    <property type="match status" value="1"/>
</dbReference>
<dbReference type="InterPro" id="IPR011701">
    <property type="entry name" value="MFS"/>
</dbReference>
<feature type="transmembrane region" description="Helical" evidence="6">
    <location>
        <begin position="288"/>
        <end position="307"/>
    </location>
</feature>
<accession>A0A561SIQ7</accession>
<feature type="transmembrane region" description="Helical" evidence="6">
    <location>
        <begin position="313"/>
        <end position="335"/>
    </location>
</feature>
<evidence type="ECO:0000256" key="4">
    <source>
        <dbReference type="ARBA" id="ARBA00022989"/>
    </source>
</evidence>
<keyword evidence="4 6" id="KW-1133">Transmembrane helix</keyword>
<feature type="transmembrane region" description="Helical" evidence="6">
    <location>
        <begin position="160"/>
        <end position="185"/>
    </location>
</feature>
<dbReference type="RefSeq" id="WP_147254070.1">
    <property type="nucleotide sequence ID" value="NZ_VIWU01000001.1"/>
</dbReference>
<keyword evidence="3 6" id="KW-0812">Transmembrane</keyword>
<gene>
    <name evidence="7" type="ORF">FHX44_11633</name>
</gene>
<dbReference type="InterPro" id="IPR036259">
    <property type="entry name" value="MFS_trans_sf"/>
</dbReference>
<evidence type="ECO:0000256" key="3">
    <source>
        <dbReference type="ARBA" id="ARBA00022692"/>
    </source>
</evidence>
<evidence type="ECO:0000256" key="6">
    <source>
        <dbReference type="SAM" id="Phobius"/>
    </source>
</evidence>
<sequence>MVGSGLGAVFRAPEFRVVWAAELFSIAGDQLARVALAVLVYGRTGSAVWAAVAYALTFLPALLGGVLLSGLADRYRRREVMIVSDVGRAVLVAVMAIPDLPLWALCTVLVGVVLLGSPHTAAQGALYPEILQGELYERGLAVRQITSQTAQLVGFATGGLLVAAVSPGIALLGNAVSFALSAVVLRIGVADRPAPAPAPGPDHAIGGLRGIGTGLAEIATDRRRRALVLLAWLVGWYVVPEALAAPYAAQLGAGPAVVGLLMAADPLGSVLGAWLFVRFVPAETRARLVGLMAVAAGVPLALCILRPGVPLTLLLWAVSGMLSTAYLLQTQASFVRATPDGGRGRAIGVAASGIIAAQGAAVLLGGLLAEASDPATAVAVAGVLGAVLSAGGAVAWHRANATTPAMQLGVAPARQR</sequence>
<feature type="transmembrane region" description="Helical" evidence="6">
    <location>
        <begin position="347"/>
        <end position="369"/>
    </location>
</feature>
<dbReference type="AlphaFoldDB" id="A0A561SIQ7"/>
<feature type="transmembrane region" description="Helical" evidence="6">
    <location>
        <begin position="227"/>
        <end position="249"/>
    </location>
</feature>
<dbReference type="PANTHER" id="PTHR23513:SF11">
    <property type="entry name" value="STAPHYLOFERRIN A TRANSPORTER"/>
    <property type="match status" value="1"/>
</dbReference>
<dbReference type="GO" id="GO:0005886">
    <property type="term" value="C:plasma membrane"/>
    <property type="evidence" value="ECO:0007669"/>
    <property type="project" value="UniProtKB-SubCell"/>
</dbReference>
<dbReference type="Proteomes" id="UP000321261">
    <property type="component" value="Unassembled WGS sequence"/>
</dbReference>
<dbReference type="EMBL" id="VIWU01000001">
    <property type="protein sequence ID" value="TWF74751.1"/>
    <property type="molecule type" value="Genomic_DNA"/>
</dbReference>
<protein>
    <submittedName>
        <fullName evidence="7">MFS transporter</fullName>
    </submittedName>
</protein>
<evidence type="ECO:0000313" key="7">
    <source>
        <dbReference type="EMBL" id="TWF74751.1"/>
    </source>
</evidence>
<organism evidence="7 8">
    <name type="scientific">Pseudonocardia hierapolitana</name>
    <dbReference type="NCBI Taxonomy" id="1128676"/>
    <lineage>
        <taxon>Bacteria</taxon>
        <taxon>Bacillati</taxon>
        <taxon>Actinomycetota</taxon>
        <taxon>Actinomycetes</taxon>
        <taxon>Pseudonocardiales</taxon>
        <taxon>Pseudonocardiaceae</taxon>
        <taxon>Pseudonocardia</taxon>
    </lineage>
</organism>
<dbReference type="SUPFAM" id="SSF103473">
    <property type="entry name" value="MFS general substrate transporter"/>
    <property type="match status" value="1"/>
</dbReference>
<feature type="transmembrane region" description="Helical" evidence="6">
    <location>
        <begin position="89"/>
        <end position="115"/>
    </location>
</feature>
<dbReference type="OrthoDB" id="3227279at2"/>
<keyword evidence="2" id="KW-1003">Cell membrane</keyword>
<evidence type="ECO:0000313" key="8">
    <source>
        <dbReference type="Proteomes" id="UP000321261"/>
    </source>
</evidence>
<dbReference type="Gene3D" id="1.20.1250.20">
    <property type="entry name" value="MFS general substrate transporter like domains"/>
    <property type="match status" value="1"/>
</dbReference>
<name>A0A561SIQ7_9PSEU</name>
<evidence type="ECO:0000256" key="1">
    <source>
        <dbReference type="ARBA" id="ARBA00004651"/>
    </source>
</evidence>
<keyword evidence="5 6" id="KW-0472">Membrane</keyword>
<feature type="transmembrane region" description="Helical" evidence="6">
    <location>
        <begin position="375"/>
        <end position="396"/>
    </location>
</feature>
<evidence type="ECO:0000256" key="5">
    <source>
        <dbReference type="ARBA" id="ARBA00023136"/>
    </source>
</evidence>
<evidence type="ECO:0000256" key="2">
    <source>
        <dbReference type="ARBA" id="ARBA00022475"/>
    </source>
</evidence>
<feature type="transmembrane region" description="Helical" evidence="6">
    <location>
        <begin position="47"/>
        <end position="68"/>
    </location>
</feature>
<dbReference type="PANTHER" id="PTHR23513">
    <property type="entry name" value="INTEGRAL MEMBRANE EFFLUX PROTEIN-RELATED"/>
    <property type="match status" value="1"/>
</dbReference>
<keyword evidence="8" id="KW-1185">Reference proteome</keyword>
<comment type="caution">
    <text evidence="7">The sequence shown here is derived from an EMBL/GenBank/DDBJ whole genome shotgun (WGS) entry which is preliminary data.</text>
</comment>